<keyword evidence="1" id="KW-1133">Transmembrane helix</keyword>
<evidence type="ECO:0000313" key="2">
    <source>
        <dbReference type="EMBL" id="EGU35589.1"/>
    </source>
</evidence>
<proteinExistence type="predicted"/>
<sequence>MIIITAKNLEPLIAHHTTRESMSIYAPGTPTYKKVLGYIVMAQMVLFLVGVLTSTLINDQLYAILTAIIGLISAVIVILMVLSMKDEQSVLSLHIKEMRHKRWKAILCIVIVIPVFLQISLAKGLPVIIHHAISDKAIILNSVKETRHGYKNKGPDGCVYINGYRFWYNNFICGLTEEDWYEVKPDDVLVLKGSKSAIGFSYQGYKKLTSSLLQQTIAERLKQQGYKALTLKEAQALVSQ</sequence>
<name>F9RP79_9VIBR</name>
<dbReference type="eggNOG" id="ENOG5032AHR">
    <property type="taxonomic scope" value="Bacteria"/>
</dbReference>
<feature type="transmembrane region" description="Helical" evidence="1">
    <location>
        <begin position="35"/>
        <end position="57"/>
    </location>
</feature>
<dbReference type="Proteomes" id="UP000004349">
    <property type="component" value="Unassembled WGS sequence"/>
</dbReference>
<accession>F9RP79</accession>
<protein>
    <submittedName>
        <fullName evidence="2">Uncharacterized protein</fullName>
    </submittedName>
</protein>
<dbReference type="AlphaFoldDB" id="F9RP79"/>
<reference evidence="2 3" key="1">
    <citation type="journal article" date="2012" name="Int. J. Syst. Evol. Microbiol.">
        <title>Vibrio caribbeanicus sp. nov., isolated from the marine sponge Scleritoderma cyanea.</title>
        <authorList>
            <person name="Hoffmann M."/>
            <person name="Monday S.R."/>
            <person name="Allard M.W."/>
            <person name="Strain E.A."/>
            <person name="Whittaker P."/>
            <person name="Naum M."/>
            <person name="McCarthy P.J."/>
            <person name="Lopez J.V."/>
            <person name="Fischer M."/>
            <person name="Brown E.W."/>
        </authorList>
    </citation>
    <scope>NUCLEOTIDE SEQUENCE [LARGE SCALE GENOMIC DNA]</scope>
    <source>
        <strain evidence="2 3">LMG 19158</strain>
    </source>
</reference>
<dbReference type="EMBL" id="AFWE01000142">
    <property type="protein sequence ID" value="EGU35589.1"/>
    <property type="molecule type" value="Genomic_DNA"/>
</dbReference>
<keyword evidence="1" id="KW-0812">Transmembrane</keyword>
<feature type="transmembrane region" description="Helical" evidence="1">
    <location>
        <begin position="103"/>
        <end position="121"/>
    </location>
</feature>
<evidence type="ECO:0000256" key="1">
    <source>
        <dbReference type="SAM" id="Phobius"/>
    </source>
</evidence>
<organism evidence="2 3">
    <name type="scientific">Vibrio scophthalmi LMG 19158</name>
    <dbReference type="NCBI Taxonomy" id="870967"/>
    <lineage>
        <taxon>Bacteria</taxon>
        <taxon>Pseudomonadati</taxon>
        <taxon>Pseudomonadota</taxon>
        <taxon>Gammaproteobacteria</taxon>
        <taxon>Vibrionales</taxon>
        <taxon>Vibrionaceae</taxon>
        <taxon>Vibrio</taxon>
    </lineage>
</organism>
<keyword evidence="1" id="KW-0472">Membrane</keyword>
<evidence type="ECO:0000313" key="3">
    <source>
        <dbReference type="Proteomes" id="UP000004349"/>
    </source>
</evidence>
<comment type="caution">
    <text evidence="2">The sequence shown here is derived from an EMBL/GenBank/DDBJ whole genome shotgun (WGS) entry which is preliminary data.</text>
</comment>
<feature type="transmembrane region" description="Helical" evidence="1">
    <location>
        <begin position="63"/>
        <end position="82"/>
    </location>
</feature>
<gene>
    <name evidence="2" type="ORF">VIS19158_01255</name>
</gene>